<evidence type="ECO:0000313" key="3">
    <source>
        <dbReference type="Proteomes" id="UP001231616"/>
    </source>
</evidence>
<keyword evidence="3" id="KW-1185">Reference proteome</keyword>
<dbReference type="RefSeq" id="WP_305894849.1">
    <property type="nucleotide sequence ID" value="NZ_JAUZVZ010000028.1"/>
</dbReference>
<gene>
    <name evidence="2" type="ORF">Q3O60_15535</name>
</gene>
<accession>A0ABT9H2R2</accession>
<keyword evidence="1" id="KW-1133">Transmembrane helix</keyword>
<keyword evidence="1" id="KW-0812">Transmembrane</keyword>
<evidence type="ECO:0000313" key="2">
    <source>
        <dbReference type="EMBL" id="MDP4537598.1"/>
    </source>
</evidence>
<dbReference type="Proteomes" id="UP001231616">
    <property type="component" value="Unassembled WGS sequence"/>
</dbReference>
<evidence type="ECO:0000256" key="1">
    <source>
        <dbReference type="SAM" id="Phobius"/>
    </source>
</evidence>
<feature type="transmembrane region" description="Helical" evidence="1">
    <location>
        <begin position="32"/>
        <end position="50"/>
    </location>
</feature>
<keyword evidence="1" id="KW-0472">Membrane</keyword>
<name>A0ABT9H2R2_9GAMM</name>
<reference evidence="2 3" key="1">
    <citation type="submission" date="2023-08" db="EMBL/GenBank/DDBJ databases">
        <authorList>
            <person name="Joshi A."/>
            <person name="Thite S."/>
        </authorList>
    </citation>
    <scope>NUCLEOTIDE SEQUENCE [LARGE SCALE GENOMIC DNA]</scope>
    <source>
        <strain evidence="2 3">AC40</strain>
    </source>
</reference>
<dbReference type="EMBL" id="JAUZVZ010000028">
    <property type="protein sequence ID" value="MDP4537598.1"/>
    <property type="molecule type" value="Genomic_DNA"/>
</dbReference>
<proteinExistence type="predicted"/>
<protein>
    <submittedName>
        <fullName evidence="2">Uncharacterized protein</fullName>
    </submittedName>
</protein>
<comment type="caution">
    <text evidence="2">The sequence shown here is derived from an EMBL/GenBank/DDBJ whole genome shotgun (WGS) entry which is preliminary data.</text>
</comment>
<organism evidence="2 3">
    <name type="scientific">Alkalimonas collagenimarina</name>
    <dbReference type="NCBI Taxonomy" id="400390"/>
    <lineage>
        <taxon>Bacteria</taxon>
        <taxon>Pseudomonadati</taxon>
        <taxon>Pseudomonadota</taxon>
        <taxon>Gammaproteobacteria</taxon>
        <taxon>Alkalimonas</taxon>
    </lineage>
</organism>
<sequence length="60" mass="6679">MKNIIFCGVFTGLGSAIYQIVAHGFSGMDLYRAIFTGLFVMLVYGLYAGFKWIMSEDNEA</sequence>